<dbReference type="PROSITE" id="PS00098">
    <property type="entry name" value="THIOLASE_1"/>
    <property type="match status" value="1"/>
</dbReference>
<dbReference type="GO" id="GO:0006635">
    <property type="term" value="P:fatty acid beta-oxidation"/>
    <property type="evidence" value="ECO:0007669"/>
    <property type="project" value="TreeGrafter"/>
</dbReference>
<evidence type="ECO:0000313" key="10">
    <source>
        <dbReference type="EMBL" id="TNJ65976.1"/>
    </source>
</evidence>
<name>A0A5C4TBE9_9BACL</name>
<sequence length="392" mass="40950">MEEIYILGGSRTPFGSFGGALRDVGAAKLGVIASKAAMNRSGVEPGEIDFAVVGNVIHSSSNASYMSRHISLEAGLPVASTALTVNRLCGSGMQAVISAAQSIMLGEGEAGLACGAENMSLSPFALRGSRFGTGIRSPQLDDMLQATLTDEFCGIGMGMTAENLAEKYKITREEQDEFAYLSHRRASSARRNSVFAEEIAPVEIADRKGNFLVEADEHIREDTSLAALGKLRPAFMKDGTVTSGNASGINDGAASLVVSGGSFVARHNKKPLARIVSWAVSGVEPAMMGIGPATAIPTALIKANLALHDIDRFEVNEAFAAQYLSVEKILGLDREKTNVHGGAIALGHPVGASGARILLSLALELRRSKLRYGVASLCIGGGQGIAMVIEAC</sequence>
<organism evidence="10 11">
    <name type="scientific">Paenibacillus hemerocallicola</name>
    <dbReference type="NCBI Taxonomy" id="1172614"/>
    <lineage>
        <taxon>Bacteria</taxon>
        <taxon>Bacillati</taxon>
        <taxon>Bacillota</taxon>
        <taxon>Bacilli</taxon>
        <taxon>Bacillales</taxon>
        <taxon>Paenibacillaceae</taxon>
        <taxon>Paenibacillus</taxon>
    </lineage>
</organism>
<dbReference type="Pfam" id="PF02803">
    <property type="entry name" value="Thiolase_C"/>
    <property type="match status" value="1"/>
</dbReference>
<keyword evidence="11" id="KW-1185">Reference proteome</keyword>
<evidence type="ECO:0000313" key="11">
    <source>
        <dbReference type="Proteomes" id="UP000307943"/>
    </source>
</evidence>
<dbReference type="InterPro" id="IPR020610">
    <property type="entry name" value="Thiolase_AS"/>
</dbReference>
<dbReference type="NCBIfam" id="TIGR01930">
    <property type="entry name" value="AcCoA-C-Actrans"/>
    <property type="match status" value="1"/>
</dbReference>
<dbReference type="InterPro" id="IPR020615">
    <property type="entry name" value="Thiolase_acyl_enz_int_AS"/>
</dbReference>
<reference evidence="10 11" key="1">
    <citation type="submission" date="2019-05" db="EMBL/GenBank/DDBJ databases">
        <title>We sequenced the genome of Paenibacillus hemerocallicola KCTC 33185 for further insight into its adaptation and study the phylogeny of Paenibacillus.</title>
        <authorList>
            <person name="Narsing Rao M.P."/>
        </authorList>
    </citation>
    <scope>NUCLEOTIDE SEQUENCE [LARGE SCALE GENOMIC DNA]</scope>
    <source>
        <strain evidence="10 11">KCTC 33185</strain>
    </source>
</reference>
<dbReference type="PROSITE" id="PS00099">
    <property type="entry name" value="THIOLASE_3"/>
    <property type="match status" value="1"/>
</dbReference>
<accession>A0A5C4TBE9</accession>
<comment type="similarity">
    <text evidence="1 7">Belongs to the thiolase-like superfamily. Thiolase family.</text>
</comment>
<feature type="active site" description="Proton acceptor" evidence="6">
    <location>
        <position position="378"/>
    </location>
</feature>
<dbReference type="PIRSF" id="PIRSF000429">
    <property type="entry name" value="Ac-CoA_Ac_transf"/>
    <property type="match status" value="1"/>
</dbReference>
<dbReference type="GO" id="GO:0003985">
    <property type="term" value="F:acetyl-CoA C-acetyltransferase activity"/>
    <property type="evidence" value="ECO:0007669"/>
    <property type="project" value="UniProtKB-EC"/>
</dbReference>
<dbReference type="CDD" id="cd00751">
    <property type="entry name" value="thiolase"/>
    <property type="match status" value="1"/>
</dbReference>
<dbReference type="AlphaFoldDB" id="A0A5C4TBE9"/>
<protein>
    <recommendedName>
        <fullName evidence="2">acetyl-CoA C-acetyltransferase</fullName>
        <ecNumber evidence="2">2.3.1.9</ecNumber>
    </recommendedName>
    <alternativeName>
        <fullName evidence="5">Acetoacetyl-CoA thiolase</fullName>
    </alternativeName>
</protein>
<feature type="domain" description="Thiolase N-terminal" evidence="8">
    <location>
        <begin position="4"/>
        <end position="258"/>
    </location>
</feature>
<evidence type="ECO:0000256" key="1">
    <source>
        <dbReference type="ARBA" id="ARBA00010982"/>
    </source>
</evidence>
<evidence type="ECO:0000256" key="5">
    <source>
        <dbReference type="ARBA" id="ARBA00030755"/>
    </source>
</evidence>
<dbReference type="Gene3D" id="3.40.47.10">
    <property type="match status" value="2"/>
</dbReference>
<dbReference type="InterPro" id="IPR020617">
    <property type="entry name" value="Thiolase_C"/>
</dbReference>
<dbReference type="PANTHER" id="PTHR18919">
    <property type="entry name" value="ACETYL-COA C-ACYLTRANSFERASE"/>
    <property type="match status" value="1"/>
</dbReference>
<feature type="active site" description="Acyl-thioester intermediate" evidence="6">
    <location>
        <position position="89"/>
    </location>
</feature>
<dbReference type="SUPFAM" id="SSF53901">
    <property type="entry name" value="Thiolase-like"/>
    <property type="match status" value="2"/>
</dbReference>
<evidence type="ECO:0000259" key="8">
    <source>
        <dbReference type="Pfam" id="PF00108"/>
    </source>
</evidence>
<dbReference type="Proteomes" id="UP000307943">
    <property type="component" value="Unassembled WGS sequence"/>
</dbReference>
<proteinExistence type="inferred from homology"/>
<dbReference type="PROSITE" id="PS00737">
    <property type="entry name" value="THIOLASE_2"/>
    <property type="match status" value="1"/>
</dbReference>
<dbReference type="FunFam" id="3.40.47.10:FF:000010">
    <property type="entry name" value="Acetyl-CoA acetyltransferase (Thiolase)"/>
    <property type="match status" value="1"/>
</dbReference>
<dbReference type="Pfam" id="PF00108">
    <property type="entry name" value="Thiolase_N"/>
    <property type="match status" value="1"/>
</dbReference>
<dbReference type="InterPro" id="IPR020616">
    <property type="entry name" value="Thiolase_N"/>
</dbReference>
<dbReference type="InterPro" id="IPR002155">
    <property type="entry name" value="Thiolase"/>
</dbReference>
<evidence type="ECO:0000256" key="3">
    <source>
        <dbReference type="ARBA" id="ARBA00022679"/>
    </source>
</evidence>
<dbReference type="EMBL" id="VDCQ01000014">
    <property type="protein sequence ID" value="TNJ65976.1"/>
    <property type="molecule type" value="Genomic_DNA"/>
</dbReference>
<dbReference type="InterPro" id="IPR016039">
    <property type="entry name" value="Thiolase-like"/>
</dbReference>
<dbReference type="RefSeq" id="WP_139602517.1">
    <property type="nucleotide sequence ID" value="NZ_VDCQ01000014.1"/>
</dbReference>
<dbReference type="EC" id="2.3.1.9" evidence="2"/>
<evidence type="ECO:0000256" key="7">
    <source>
        <dbReference type="RuleBase" id="RU003557"/>
    </source>
</evidence>
<evidence type="ECO:0000256" key="4">
    <source>
        <dbReference type="ARBA" id="ARBA00023315"/>
    </source>
</evidence>
<keyword evidence="4 7" id="KW-0012">Acyltransferase</keyword>
<dbReference type="OrthoDB" id="9764892at2"/>
<evidence type="ECO:0000259" key="9">
    <source>
        <dbReference type="Pfam" id="PF02803"/>
    </source>
</evidence>
<evidence type="ECO:0000256" key="2">
    <source>
        <dbReference type="ARBA" id="ARBA00012705"/>
    </source>
</evidence>
<feature type="domain" description="Thiolase C-terminal" evidence="9">
    <location>
        <begin position="270"/>
        <end position="390"/>
    </location>
</feature>
<gene>
    <name evidence="10" type="ORF">FE784_12425</name>
</gene>
<evidence type="ECO:0000256" key="6">
    <source>
        <dbReference type="PIRSR" id="PIRSR000429-1"/>
    </source>
</evidence>
<dbReference type="InterPro" id="IPR020613">
    <property type="entry name" value="Thiolase_CS"/>
</dbReference>
<keyword evidence="3 7" id="KW-0808">Transferase</keyword>
<comment type="caution">
    <text evidence="10">The sequence shown here is derived from an EMBL/GenBank/DDBJ whole genome shotgun (WGS) entry which is preliminary data.</text>
</comment>
<feature type="active site" description="Proton acceptor" evidence="6">
    <location>
        <position position="348"/>
    </location>
</feature>
<dbReference type="PANTHER" id="PTHR18919:SF107">
    <property type="entry name" value="ACETYL-COA ACETYLTRANSFERASE, CYTOSOLIC"/>
    <property type="match status" value="1"/>
</dbReference>